<name>A0ABY5IMP2_9FLAO</name>
<accession>A0ABY5IMP2</accession>
<organism evidence="1 2">
    <name type="scientific">Flavobacterium cerinum</name>
    <dbReference type="NCBI Taxonomy" id="2502784"/>
    <lineage>
        <taxon>Bacteria</taxon>
        <taxon>Pseudomonadati</taxon>
        <taxon>Bacteroidota</taxon>
        <taxon>Flavobacteriia</taxon>
        <taxon>Flavobacteriales</taxon>
        <taxon>Flavobacteriaceae</taxon>
        <taxon>Flavobacterium</taxon>
    </lineage>
</organism>
<dbReference type="Proteomes" id="UP001059844">
    <property type="component" value="Chromosome"/>
</dbReference>
<dbReference type="EMBL" id="CP101751">
    <property type="protein sequence ID" value="UUC44115.1"/>
    <property type="molecule type" value="Genomic_DNA"/>
</dbReference>
<evidence type="ECO:0000313" key="1">
    <source>
        <dbReference type="EMBL" id="UUC44115.1"/>
    </source>
</evidence>
<keyword evidence="2" id="KW-1185">Reference proteome</keyword>
<gene>
    <name evidence="1" type="ORF">NOX80_10770</name>
</gene>
<evidence type="ECO:0000313" key="2">
    <source>
        <dbReference type="Proteomes" id="UP001059844"/>
    </source>
</evidence>
<reference evidence="1" key="1">
    <citation type="submission" date="2022-07" db="EMBL/GenBank/DDBJ databases">
        <title>Isolation, identification, and degradation of a PFOSA degrading strain from sewage treatment plant.</title>
        <authorList>
            <person name="Zhang L."/>
            <person name="Huo Y."/>
        </authorList>
    </citation>
    <scope>NUCLEOTIDE SEQUENCE</scope>
    <source>
        <strain evidence="1">C1</strain>
    </source>
</reference>
<proteinExistence type="predicted"/>
<sequence>MEHLFKKLVALSNELSSNDLIEIHKESSVPQEFGLTDRFLQRYQKKIADEAGIEFDYDTIKLLGPTSLSVKWDTKRNPNIKGNVGGGTNFLLYSALCGAQDEWLRENPLNHSQELVENLYAFNNSEIRSHMSQRGRGCFYRTHGKWPLDIYFFDDGLRIKMDMKPEEYIQALIDSCAVSYWQYFYVDIDELIQQNKQMILRNGILVNCPIEDEDLNSPRLSYLITELDIIAKNLPLIFPEKDFSYHQNRLAQIKEKVKFYL</sequence>
<protein>
    <submittedName>
        <fullName evidence="1">Uncharacterized protein</fullName>
    </submittedName>
</protein>
<dbReference type="RefSeq" id="WP_256549785.1">
    <property type="nucleotide sequence ID" value="NZ_CP101751.1"/>
</dbReference>